<dbReference type="GO" id="GO:0048574">
    <property type="term" value="P:long-day photoperiodism, flowering"/>
    <property type="evidence" value="ECO:0007669"/>
    <property type="project" value="EnsemblPlants"/>
</dbReference>
<evidence type="ECO:0000256" key="6">
    <source>
        <dbReference type="ARBA" id="ARBA00023132"/>
    </source>
</evidence>
<dbReference type="Pfam" id="PF04096">
    <property type="entry name" value="Nucleoporin2"/>
    <property type="match status" value="1"/>
</dbReference>
<dbReference type="Proteomes" id="UP000594263">
    <property type="component" value="Unplaced"/>
</dbReference>
<dbReference type="GO" id="GO:0051028">
    <property type="term" value="P:mRNA transport"/>
    <property type="evidence" value="ECO:0007669"/>
    <property type="project" value="UniProtKB-KW"/>
</dbReference>
<dbReference type="InterPro" id="IPR007230">
    <property type="entry name" value="Nup98_auto-Pept-S59_dom"/>
</dbReference>
<dbReference type="InterPro" id="IPR021967">
    <property type="entry name" value="Nup98_C"/>
</dbReference>
<evidence type="ECO:0000259" key="8">
    <source>
        <dbReference type="PROSITE" id="PS51434"/>
    </source>
</evidence>
<dbReference type="GO" id="GO:0031965">
    <property type="term" value="C:nuclear membrane"/>
    <property type="evidence" value="ECO:0007669"/>
    <property type="project" value="EnsemblPlants"/>
</dbReference>
<proteinExistence type="predicted"/>
<keyword evidence="7" id="KW-0539">Nucleus</keyword>
<dbReference type="Gene3D" id="3.30.1610.10">
    <property type="entry name" value="Peptidase S59, nucleoporin"/>
    <property type="match status" value="1"/>
</dbReference>
<evidence type="ECO:0000256" key="2">
    <source>
        <dbReference type="ARBA" id="ARBA00022448"/>
    </source>
</evidence>
<sequence length="1001" mass="113737">MAMGYQHLLPTSNSSDYYFIPSLEELATMETLQPGYCTRVPHFTVGRFGYGHVDFIGETDVTSHVPLDRIVKFHKHEVLVYDEENEYITKPLVGQGLNKPAQVTLTLQFSLPLTQSSCVVDRLKLCTQKQGARFVSFDPISCEWKFIVDHFSRFGLSEDDEEDIVMMEEEQQPPDDVHVSDIRLMEQDQLLLSHSLPIHLGLDPAKMKEMRLLMFSAQNQEAQVSDGLPITSNFSSGKKYLRSYTQEQTRDMNRSSPPAVRRTPLPLLEYHPSGHQSTSNGTILMSQENKSLPLKSSSTKGFMLDLEHEMPVSGTLSGNVVDAGLFMGRSFRVGWGPNGILVHCGSPLGSTNQHSVLSSVINLEKVAFDRVARDETNKVREELVSSCFDSPLELHKALDHETRSIEVGDFQLKLLKAVSNPVMLPEICQSYVEIIEKNLEISRLSSHAQKLLIHQVMIWELIKVLFSERESDVEKHVELDGEEDMMYDAKEGSSEADVEALPCVRRAKFSFWLQESIHHNVEDDVSRLDVSNYLEQIFLLLTGRQLDKAVELAVSMGDVRLACLLSQAGASMSNRIYVSEQIILWRKNGLDFSLIENDRMRLYELLAGNVHGALGDKKVDWKRFLGLLMWYQLPPETPLPVIFSTYQNLLAVYKAPHPLPVYVDEGPVDETVTCSTTKHFDLAYYLMILHANGGSRFDFLKTMFSAFSSTNDPLDHHMIWHQRAVLEAVGAFSSNDLHALDMGLVSQLLCLGQCHWAIYVVLHMPYVPDYPYLHANLIREILFQNCDSWNSRHSQRQFIEDLGIPVEWMHEAMAVYHNYYGHSLEALENYLACKNWQKAHSVFMTSVAHTLYLSGEHSKMWKLVSIMEENKCEIESWELGAGIYVSYYHIKRFLEDNNSLNEQDSLENKNNACKMFFNCLHDSLALWGSRLPLDGRAAYLRMAEEICNLTLLESGRESATSEVLLASYSTVLSAPIPEDGRSCHLQEAISHFTCYLTERAS</sequence>
<keyword evidence="5" id="KW-0811">Translocation</keyword>
<keyword evidence="4" id="KW-0653">Protein transport</keyword>
<dbReference type="GO" id="GO:0015031">
    <property type="term" value="P:protein transport"/>
    <property type="evidence" value="ECO:0007669"/>
    <property type="project" value="UniProtKB-KW"/>
</dbReference>
<organism evidence="9 10">
    <name type="scientific">Kalanchoe fedtschenkoi</name>
    <name type="common">Lavender scallops</name>
    <name type="synonym">South American air plant</name>
    <dbReference type="NCBI Taxonomy" id="63787"/>
    <lineage>
        <taxon>Eukaryota</taxon>
        <taxon>Viridiplantae</taxon>
        <taxon>Streptophyta</taxon>
        <taxon>Embryophyta</taxon>
        <taxon>Tracheophyta</taxon>
        <taxon>Spermatophyta</taxon>
        <taxon>Magnoliopsida</taxon>
        <taxon>eudicotyledons</taxon>
        <taxon>Gunneridae</taxon>
        <taxon>Pentapetalae</taxon>
        <taxon>Saxifragales</taxon>
        <taxon>Crassulaceae</taxon>
        <taxon>Kalanchoe</taxon>
    </lineage>
</organism>
<dbReference type="GO" id="GO:0017056">
    <property type="term" value="F:structural constituent of nuclear pore"/>
    <property type="evidence" value="ECO:0007669"/>
    <property type="project" value="EnsemblPlants"/>
</dbReference>
<keyword evidence="6" id="KW-0906">Nuclear pore complex</keyword>
<evidence type="ECO:0000313" key="9">
    <source>
        <dbReference type="EnsemblPlants" id="Kaladp0020s0059.1.v1.1"/>
    </source>
</evidence>
<evidence type="ECO:0000256" key="7">
    <source>
        <dbReference type="ARBA" id="ARBA00023242"/>
    </source>
</evidence>
<evidence type="ECO:0000313" key="10">
    <source>
        <dbReference type="Proteomes" id="UP000594263"/>
    </source>
</evidence>
<dbReference type="Gene3D" id="1.25.40.690">
    <property type="match status" value="1"/>
</dbReference>
<dbReference type="OMA" id="RWKFEVD"/>
<dbReference type="Gramene" id="Kaladp0020s0059.1.v1.1">
    <property type="protein sequence ID" value="Kaladp0020s0059.1.v1.1"/>
    <property type="gene ID" value="Kaladp0020s0059.v1.1"/>
</dbReference>
<dbReference type="GO" id="GO:0009733">
    <property type="term" value="P:response to auxin"/>
    <property type="evidence" value="ECO:0007669"/>
    <property type="project" value="EnsemblPlants"/>
</dbReference>
<reference evidence="9" key="1">
    <citation type="submission" date="2021-01" db="UniProtKB">
        <authorList>
            <consortium name="EnsemblPlants"/>
        </authorList>
    </citation>
    <scope>IDENTIFICATION</scope>
</reference>
<comment type="subcellular location">
    <subcellularLocation>
        <location evidence="1">Nucleus</location>
        <location evidence="1">Nuclear pore complex</location>
    </subcellularLocation>
</comment>
<dbReference type="InterPro" id="IPR036903">
    <property type="entry name" value="Nup98_auto-Pept-S59_dom_sf"/>
</dbReference>
<protein>
    <recommendedName>
        <fullName evidence="8">Peptidase S59 domain-containing protein</fullName>
    </recommendedName>
</protein>
<dbReference type="GO" id="GO:0002758">
    <property type="term" value="P:innate immune response-activating signaling pathway"/>
    <property type="evidence" value="ECO:0007669"/>
    <property type="project" value="EnsemblPlants"/>
</dbReference>
<evidence type="ECO:0000256" key="3">
    <source>
        <dbReference type="ARBA" id="ARBA00022816"/>
    </source>
</evidence>
<accession>A0A7N0ZRH1</accession>
<evidence type="ECO:0000256" key="5">
    <source>
        <dbReference type="ARBA" id="ARBA00023010"/>
    </source>
</evidence>
<dbReference type="PROSITE" id="PS51434">
    <property type="entry name" value="NUP_C"/>
    <property type="match status" value="1"/>
</dbReference>
<keyword evidence="10" id="KW-1185">Reference proteome</keyword>
<keyword evidence="3" id="KW-0509">mRNA transport</keyword>
<dbReference type="InterPro" id="IPR037665">
    <property type="entry name" value="Nucleoporin_S59-like"/>
</dbReference>
<evidence type="ECO:0000256" key="4">
    <source>
        <dbReference type="ARBA" id="ARBA00022927"/>
    </source>
</evidence>
<dbReference type="AlphaFoldDB" id="A0A7N0ZRH1"/>
<evidence type="ECO:0000256" key="1">
    <source>
        <dbReference type="ARBA" id="ARBA00004567"/>
    </source>
</evidence>
<dbReference type="PANTHER" id="PTHR23198:SF26">
    <property type="entry name" value="NUCLEAR PORE COMPLEX PROTEIN NUP96"/>
    <property type="match status" value="1"/>
</dbReference>
<name>A0A7N0ZRH1_KALFE</name>
<dbReference type="GO" id="GO:0005643">
    <property type="term" value="C:nuclear pore"/>
    <property type="evidence" value="ECO:0007669"/>
    <property type="project" value="UniProtKB-SubCell"/>
</dbReference>
<dbReference type="Pfam" id="PF12110">
    <property type="entry name" value="Nup96"/>
    <property type="match status" value="1"/>
</dbReference>
<dbReference type="EnsemblPlants" id="Kaladp0020s0059.1.v1.1">
    <property type="protein sequence ID" value="Kaladp0020s0059.1.v1.1"/>
    <property type="gene ID" value="Kaladp0020s0059.v1.1"/>
</dbReference>
<keyword evidence="2" id="KW-0813">Transport</keyword>
<feature type="domain" description="Peptidase S59" evidence="8">
    <location>
        <begin position="14"/>
        <end position="151"/>
    </location>
</feature>
<dbReference type="SUPFAM" id="SSF82215">
    <property type="entry name" value="C-terminal autoproteolytic domain of nucleoporin nup98"/>
    <property type="match status" value="1"/>
</dbReference>
<dbReference type="PANTHER" id="PTHR23198">
    <property type="entry name" value="NUCLEOPORIN"/>
    <property type="match status" value="1"/>
</dbReference>